<sequence length="420" mass="48395">MPVVERTGVPDTEAQNVASVRVLKSAITALAQLACASARYKASSWLLTGNLPNHSDEAMQYAQIWCNCAYSRIEEILSTCPRRDQWWEQLKHKVHHWLTLKHDVLEFAGKRCGVAPSDIADQIVSYTLAGSQNELTMSRGLTIEHLHLQEVNAPQPANIHQFASDTGREEYKGKIVAKWRARRLRVAALSTDPHYDALPTDQTAWGYRARDIEQNATALSHKIWLRWAEEEARHPEHGHNQRSLFVLQWGQGLQNWAQGSRMRQLSAIEQKTFIRILSGLDRGLDMMANRSDKWYQLEQLAKQWSLDFIMQTLEGHLLQVPEWMYARYYRAFAMPRAFPDERQRMAFMDPALWPEVHHSGGPYANPAESWHANCAAGSDPEQRPFRLHQVGPQYNLAQIGLRAQRRYKISSEQWKQQWGP</sequence>
<dbReference type="AlphaFoldDB" id="A0A9P6VSW7"/>
<name>A0A9P6VSW7_RHOMI</name>
<protein>
    <submittedName>
        <fullName evidence="1">Uncharacterized protein</fullName>
    </submittedName>
</protein>
<reference evidence="1 2" key="1">
    <citation type="submission" date="2020-11" db="EMBL/GenBank/DDBJ databases">
        <title>Kefir isolates.</title>
        <authorList>
            <person name="Marcisauskas S."/>
            <person name="Kim Y."/>
            <person name="Blasche S."/>
        </authorList>
    </citation>
    <scope>NUCLEOTIDE SEQUENCE [LARGE SCALE GENOMIC DNA]</scope>
    <source>
        <strain evidence="1 2">KR</strain>
    </source>
</reference>
<keyword evidence="2" id="KW-1185">Reference proteome</keyword>
<comment type="caution">
    <text evidence="1">The sequence shown here is derived from an EMBL/GenBank/DDBJ whole genome shotgun (WGS) entry which is preliminary data.</text>
</comment>
<gene>
    <name evidence="1" type="ORF">C6P46_001541</name>
</gene>
<organism evidence="1 2">
    <name type="scientific">Rhodotorula mucilaginosa</name>
    <name type="common">Yeast</name>
    <name type="synonym">Rhodotorula rubra</name>
    <dbReference type="NCBI Taxonomy" id="5537"/>
    <lineage>
        <taxon>Eukaryota</taxon>
        <taxon>Fungi</taxon>
        <taxon>Dikarya</taxon>
        <taxon>Basidiomycota</taxon>
        <taxon>Pucciniomycotina</taxon>
        <taxon>Microbotryomycetes</taxon>
        <taxon>Sporidiobolales</taxon>
        <taxon>Sporidiobolaceae</taxon>
        <taxon>Rhodotorula</taxon>
    </lineage>
</organism>
<dbReference type="EMBL" id="PUHQ01000141">
    <property type="protein sequence ID" value="KAG0654706.1"/>
    <property type="molecule type" value="Genomic_DNA"/>
</dbReference>
<dbReference type="Proteomes" id="UP000777482">
    <property type="component" value="Unassembled WGS sequence"/>
</dbReference>
<evidence type="ECO:0000313" key="1">
    <source>
        <dbReference type="EMBL" id="KAG0654706.1"/>
    </source>
</evidence>
<accession>A0A9P6VSW7</accession>
<proteinExistence type="predicted"/>
<evidence type="ECO:0000313" key="2">
    <source>
        <dbReference type="Proteomes" id="UP000777482"/>
    </source>
</evidence>